<evidence type="ECO:0000313" key="4">
    <source>
        <dbReference type="EMBL" id="KGF51517.1"/>
    </source>
</evidence>
<sequence>MKKLILLSILAILSISANAQSFALVDMEYILNHIDNYTKANYELNQLSKKVQEQIDAVKKDAANLYRDYQKNLSTLTPEEKRKRQDAIMDKEKKAAEVKLKYFGPQGELAKKRSEMLSPIQDAVYTVIKQISEKRGYSMVIDRSSETAGIIYGSPAIDISNEVLQSLGGISN</sequence>
<dbReference type="SMART" id="SM00935">
    <property type="entry name" value="OmpH"/>
    <property type="match status" value="1"/>
</dbReference>
<comment type="similarity">
    <text evidence="1">Belongs to the Skp family.</text>
</comment>
<dbReference type="OrthoDB" id="9788552at2"/>
<dbReference type="SUPFAM" id="SSF111384">
    <property type="entry name" value="OmpH-like"/>
    <property type="match status" value="1"/>
</dbReference>
<feature type="signal peptide" evidence="3">
    <location>
        <begin position="1"/>
        <end position="19"/>
    </location>
</feature>
<name>A0A096C9C0_9BACT</name>
<dbReference type="EMBL" id="JRNU01000035">
    <property type="protein sequence ID" value="KGF51517.1"/>
    <property type="molecule type" value="Genomic_DNA"/>
</dbReference>
<dbReference type="InterPro" id="IPR005632">
    <property type="entry name" value="Chaperone_Skp"/>
</dbReference>
<dbReference type="PANTHER" id="PTHR35089">
    <property type="entry name" value="CHAPERONE PROTEIN SKP"/>
    <property type="match status" value="1"/>
</dbReference>
<proteinExistence type="inferred from homology"/>
<gene>
    <name evidence="4" type="ORF">HMPREF9302_07040</name>
</gene>
<organism evidence="4 5">
    <name type="scientific">Prevotella amnii DNF00058</name>
    <dbReference type="NCBI Taxonomy" id="1401066"/>
    <lineage>
        <taxon>Bacteria</taxon>
        <taxon>Pseudomonadati</taxon>
        <taxon>Bacteroidota</taxon>
        <taxon>Bacteroidia</taxon>
        <taxon>Bacteroidales</taxon>
        <taxon>Prevotellaceae</taxon>
        <taxon>Prevotella</taxon>
    </lineage>
</organism>
<evidence type="ECO:0000313" key="5">
    <source>
        <dbReference type="Proteomes" id="UP000029614"/>
    </source>
</evidence>
<dbReference type="Pfam" id="PF03938">
    <property type="entry name" value="OmpH"/>
    <property type="match status" value="1"/>
</dbReference>
<dbReference type="RefSeq" id="WP_036856023.1">
    <property type="nucleotide sequence ID" value="NZ_JRNU01000035.1"/>
</dbReference>
<dbReference type="GO" id="GO:0005829">
    <property type="term" value="C:cytosol"/>
    <property type="evidence" value="ECO:0007669"/>
    <property type="project" value="TreeGrafter"/>
</dbReference>
<dbReference type="InterPro" id="IPR024930">
    <property type="entry name" value="Skp_dom_sf"/>
</dbReference>
<keyword evidence="2 3" id="KW-0732">Signal</keyword>
<dbReference type="PANTHER" id="PTHR35089:SF1">
    <property type="entry name" value="CHAPERONE PROTEIN SKP"/>
    <property type="match status" value="1"/>
</dbReference>
<dbReference type="Proteomes" id="UP000029614">
    <property type="component" value="Unassembled WGS sequence"/>
</dbReference>
<comment type="caution">
    <text evidence="4">The sequence shown here is derived from an EMBL/GenBank/DDBJ whole genome shotgun (WGS) entry which is preliminary data.</text>
</comment>
<dbReference type="GO" id="GO:0050821">
    <property type="term" value="P:protein stabilization"/>
    <property type="evidence" value="ECO:0007669"/>
    <property type="project" value="TreeGrafter"/>
</dbReference>
<evidence type="ECO:0000256" key="2">
    <source>
        <dbReference type="ARBA" id="ARBA00022729"/>
    </source>
</evidence>
<accession>A0A096C9C0</accession>
<protein>
    <submittedName>
        <fullName evidence="4">Membrane protein</fullName>
    </submittedName>
</protein>
<dbReference type="GO" id="GO:0051082">
    <property type="term" value="F:unfolded protein binding"/>
    <property type="evidence" value="ECO:0007669"/>
    <property type="project" value="InterPro"/>
</dbReference>
<evidence type="ECO:0000256" key="3">
    <source>
        <dbReference type="SAM" id="SignalP"/>
    </source>
</evidence>
<evidence type="ECO:0000256" key="1">
    <source>
        <dbReference type="ARBA" id="ARBA00009091"/>
    </source>
</evidence>
<dbReference type="AlphaFoldDB" id="A0A096C9C0"/>
<keyword evidence="5" id="KW-1185">Reference proteome</keyword>
<feature type="chain" id="PRO_5001916788" evidence="3">
    <location>
        <begin position="20"/>
        <end position="172"/>
    </location>
</feature>
<dbReference type="Gene3D" id="3.30.910.20">
    <property type="entry name" value="Skp domain"/>
    <property type="match status" value="1"/>
</dbReference>
<reference evidence="4 5" key="1">
    <citation type="submission" date="2014-07" db="EMBL/GenBank/DDBJ databases">
        <authorList>
            <person name="McCorrison J."/>
            <person name="Sanka R."/>
            <person name="Torralba M."/>
            <person name="Gillis M."/>
            <person name="Haft D.H."/>
            <person name="Methe B."/>
            <person name="Sutton G."/>
            <person name="Nelson K.E."/>
        </authorList>
    </citation>
    <scope>NUCLEOTIDE SEQUENCE [LARGE SCALE GENOMIC DNA]</scope>
    <source>
        <strain evidence="4 5">DNF00058</strain>
    </source>
</reference>